<proteinExistence type="predicted"/>
<keyword evidence="3" id="KW-1185">Reference proteome</keyword>
<keyword evidence="1" id="KW-0472">Membrane</keyword>
<evidence type="ECO:0000313" key="2">
    <source>
        <dbReference type="EMBL" id="MEH2553097.1"/>
    </source>
</evidence>
<evidence type="ECO:0000256" key="1">
    <source>
        <dbReference type="SAM" id="Phobius"/>
    </source>
</evidence>
<name>A0ABU8B3J1_9BRAD</name>
<organism evidence="2 3">
    <name type="scientific">Bradyrhizobium algeriense</name>
    <dbReference type="NCBI Taxonomy" id="634784"/>
    <lineage>
        <taxon>Bacteria</taxon>
        <taxon>Pseudomonadati</taxon>
        <taxon>Pseudomonadota</taxon>
        <taxon>Alphaproteobacteria</taxon>
        <taxon>Hyphomicrobiales</taxon>
        <taxon>Nitrobacteraceae</taxon>
        <taxon>Bradyrhizobium</taxon>
    </lineage>
</organism>
<comment type="caution">
    <text evidence="2">The sequence shown here is derived from an EMBL/GenBank/DDBJ whole genome shotgun (WGS) entry which is preliminary data.</text>
</comment>
<dbReference type="Proteomes" id="UP001364224">
    <property type="component" value="Unassembled WGS sequence"/>
</dbReference>
<evidence type="ECO:0000313" key="3">
    <source>
        <dbReference type="Proteomes" id="UP001364224"/>
    </source>
</evidence>
<keyword evidence="1" id="KW-0812">Transmembrane</keyword>
<feature type="transmembrane region" description="Helical" evidence="1">
    <location>
        <begin position="25"/>
        <end position="46"/>
    </location>
</feature>
<reference evidence="2 3" key="1">
    <citation type="submission" date="2024-02" db="EMBL/GenBank/DDBJ databases">
        <title>Adaptive strategies in a cosmopolitan and abundant soil bacterium.</title>
        <authorList>
            <person name="Carini P."/>
        </authorList>
    </citation>
    <scope>NUCLEOTIDE SEQUENCE [LARGE SCALE GENOMIC DNA]</scope>
    <source>
        <strain evidence="2 3">AZCC 1608</strain>
    </source>
</reference>
<accession>A0ABU8B3J1</accession>
<sequence>MPNRGKHGKARAAAAETREDIMSSAALSTMSAGAVNAMAAVGAAVIKLHKEPMDKEPEWFWHLFAKCEAKAARIAAQAARAPRSNGDATFIEVYARTLPKLMKTALSAREPALH</sequence>
<gene>
    <name evidence="2" type="ORF">V1286_000626</name>
</gene>
<dbReference type="EMBL" id="JAZHRV010000001">
    <property type="protein sequence ID" value="MEH2553097.1"/>
    <property type="molecule type" value="Genomic_DNA"/>
</dbReference>
<keyword evidence="1" id="KW-1133">Transmembrane helix</keyword>
<protein>
    <submittedName>
        <fullName evidence="2">Uncharacterized protein</fullName>
    </submittedName>
</protein>